<evidence type="ECO:0000259" key="1">
    <source>
        <dbReference type="Pfam" id="PF22740"/>
    </source>
</evidence>
<evidence type="ECO:0000313" key="3">
    <source>
        <dbReference type="Proteomes" id="UP000250266"/>
    </source>
</evidence>
<dbReference type="InterPro" id="IPR053931">
    <property type="entry name" value="RapZ_C"/>
</dbReference>
<organism evidence="2 3">
    <name type="scientific">Lepidopterella palustris CBS 459.81</name>
    <dbReference type="NCBI Taxonomy" id="1314670"/>
    <lineage>
        <taxon>Eukaryota</taxon>
        <taxon>Fungi</taxon>
        <taxon>Dikarya</taxon>
        <taxon>Ascomycota</taxon>
        <taxon>Pezizomycotina</taxon>
        <taxon>Dothideomycetes</taxon>
        <taxon>Pleosporomycetidae</taxon>
        <taxon>Mytilinidiales</taxon>
        <taxon>Argynnaceae</taxon>
        <taxon>Lepidopterella</taxon>
    </lineage>
</organism>
<gene>
    <name evidence="2" type="ORF">K432DRAFT_142264</name>
</gene>
<keyword evidence="3" id="KW-1185">Reference proteome</keyword>
<dbReference type="OrthoDB" id="4121144at2759"/>
<dbReference type="Proteomes" id="UP000250266">
    <property type="component" value="Unassembled WGS sequence"/>
</dbReference>
<sequence length="87" mass="9653">MRVQYSGLHPALRAAVFQDPRVQQELQSTLMELRQVCGPWGEYAGVEDVAVAVCCIAGMHRSVSFVEEMARRVRGWGWEVDVAASSS</sequence>
<name>A0A8E2E3G0_9PEZI</name>
<protein>
    <recommendedName>
        <fullName evidence="1">RapZ C-terminal domain-containing protein</fullName>
    </recommendedName>
</protein>
<reference evidence="2 3" key="1">
    <citation type="journal article" date="2016" name="Nat. Commun.">
        <title>Ectomycorrhizal ecology is imprinted in the genome of the dominant symbiotic fungus Cenococcum geophilum.</title>
        <authorList>
            <consortium name="DOE Joint Genome Institute"/>
            <person name="Peter M."/>
            <person name="Kohler A."/>
            <person name="Ohm R.A."/>
            <person name="Kuo A."/>
            <person name="Krutzmann J."/>
            <person name="Morin E."/>
            <person name="Arend M."/>
            <person name="Barry K.W."/>
            <person name="Binder M."/>
            <person name="Choi C."/>
            <person name="Clum A."/>
            <person name="Copeland A."/>
            <person name="Grisel N."/>
            <person name="Haridas S."/>
            <person name="Kipfer T."/>
            <person name="LaButti K."/>
            <person name="Lindquist E."/>
            <person name="Lipzen A."/>
            <person name="Maire R."/>
            <person name="Meier B."/>
            <person name="Mihaltcheva S."/>
            <person name="Molinier V."/>
            <person name="Murat C."/>
            <person name="Poggeler S."/>
            <person name="Quandt C.A."/>
            <person name="Sperisen C."/>
            <person name="Tritt A."/>
            <person name="Tisserant E."/>
            <person name="Crous P.W."/>
            <person name="Henrissat B."/>
            <person name="Nehls U."/>
            <person name="Egli S."/>
            <person name="Spatafora J.W."/>
            <person name="Grigoriev I.V."/>
            <person name="Martin F.M."/>
        </authorList>
    </citation>
    <scope>NUCLEOTIDE SEQUENCE [LARGE SCALE GENOMIC DNA]</scope>
    <source>
        <strain evidence="2 3">CBS 459.81</strain>
    </source>
</reference>
<dbReference type="AlphaFoldDB" id="A0A8E2E3G0"/>
<evidence type="ECO:0000313" key="2">
    <source>
        <dbReference type="EMBL" id="OCK76554.1"/>
    </source>
</evidence>
<feature type="domain" description="RapZ C-terminal" evidence="1">
    <location>
        <begin position="5"/>
        <end position="83"/>
    </location>
</feature>
<dbReference type="EMBL" id="KV745200">
    <property type="protein sequence ID" value="OCK76554.1"/>
    <property type="molecule type" value="Genomic_DNA"/>
</dbReference>
<proteinExistence type="predicted"/>
<accession>A0A8E2E3G0</accession>
<dbReference type="Pfam" id="PF22740">
    <property type="entry name" value="PapZ_C"/>
    <property type="match status" value="1"/>
</dbReference>